<evidence type="ECO:0000313" key="8">
    <source>
        <dbReference type="EMBL" id="KAK7808657.1"/>
    </source>
</evidence>
<name>A0AAW0I3C7_MYOGA</name>
<feature type="transmembrane region" description="Helical" evidence="7">
    <location>
        <begin position="72"/>
        <end position="94"/>
    </location>
</feature>
<keyword evidence="4" id="KW-0496">Mitochondrion</keyword>
<dbReference type="GO" id="GO:0031966">
    <property type="term" value="C:mitochondrial membrane"/>
    <property type="evidence" value="ECO:0007669"/>
    <property type="project" value="UniProtKB-SubCell"/>
</dbReference>
<evidence type="ECO:0000256" key="3">
    <source>
        <dbReference type="ARBA" id="ARBA00022989"/>
    </source>
</evidence>
<evidence type="ECO:0000313" key="9">
    <source>
        <dbReference type="Proteomes" id="UP001488838"/>
    </source>
</evidence>
<feature type="transmembrane region" description="Helical" evidence="7">
    <location>
        <begin position="176"/>
        <end position="193"/>
    </location>
</feature>
<reference evidence="8 9" key="1">
    <citation type="journal article" date="2023" name="bioRxiv">
        <title>Conserved and derived expression patterns and positive selection on dental genes reveal complex evolutionary context of ever-growing rodent molars.</title>
        <authorList>
            <person name="Calamari Z.T."/>
            <person name="Song A."/>
            <person name="Cohen E."/>
            <person name="Akter M."/>
            <person name="Roy R.D."/>
            <person name="Hallikas O."/>
            <person name="Christensen M.M."/>
            <person name="Li P."/>
            <person name="Marangoni P."/>
            <person name="Jernvall J."/>
            <person name="Klein O.D."/>
        </authorList>
    </citation>
    <scope>NUCLEOTIDE SEQUENCE [LARGE SCALE GENOMIC DNA]</scope>
    <source>
        <strain evidence="8">V071</strain>
    </source>
</reference>
<keyword evidence="2 7" id="KW-0812">Transmembrane</keyword>
<evidence type="ECO:0000256" key="7">
    <source>
        <dbReference type="SAM" id="Phobius"/>
    </source>
</evidence>
<keyword evidence="9" id="KW-1185">Reference proteome</keyword>
<gene>
    <name evidence="8" type="ORF">U0070_011952</name>
</gene>
<organism evidence="8 9">
    <name type="scientific">Myodes glareolus</name>
    <name type="common">Bank vole</name>
    <name type="synonym">Clethrionomys glareolus</name>
    <dbReference type="NCBI Taxonomy" id="447135"/>
    <lineage>
        <taxon>Eukaryota</taxon>
        <taxon>Metazoa</taxon>
        <taxon>Chordata</taxon>
        <taxon>Craniata</taxon>
        <taxon>Vertebrata</taxon>
        <taxon>Euteleostomi</taxon>
        <taxon>Mammalia</taxon>
        <taxon>Eutheria</taxon>
        <taxon>Euarchontoglires</taxon>
        <taxon>Glires</taxon>
        <taxon>Rodentia</taxon>
        <taxon>Myomorpha</taxon>
        <taxon>Muroidea</taxon>
        <taxon>Cricetidae</taxon>
        <taxon>Arvicolinae</taxon>
        <taxon>Myodes</taxon>
    </lineage>
</organism>
<feature type="region of interest" description="Disordered" evidence="6">
    <location>
        <begin position="1"/>
        <end position="20"/>
    </location>
</feature>
<dbReference type="Pfam" id="PF07114">
    <property type="entry name" value="TMEM126"/>
    <property type="match status" value="1"/>
</dbReference>
<evidence type="ECO:0000256" key="4">
    <source>
        <dbReference type="ARBA" id="ARBA00023128"/>
    </source>
</evidence>
<comment type="caution">
    <text evidence="8">The sequence shown here is derived from an EMBL/GenBank/DDBJ whole genome shotgun (WGS) entry which is preliminary data.</text>
</comment>
<protein>
    <submittedName>
        <fullName evidence="8">Uncharacterized protein</fullName>
    </submittedName>
</protein>
<keyword evidence="5 7" id="KW-0472">Membrane</keyword>
<comment type="subcellular location">
    <subcellularLocation>
        <location evidence="1">Mitochondrion membrane</location>
        <topology evidence="1">Multi-pass membrane protein</topology>
    </subcellularLocation>
</comment>
<dbReference type="PANTHER" id="PTHR16296">
    <property type="entry name" value="UNCHARACTERIZED HYPOTHALAMUS PROTEIN HT007"/>
    <property type="match status" value="1"/>
</dbReference>
<evidence type="ECO:0000256" key="5">
    <source>
        <dbReference type="ARBA" id="ARBA00023136"/>
    </source>
</evidence>
<evidence type="ECO:0000256" key="2">
    <source>
        <dbReference type="ARBA" id="ARBA00022692"/>
    </source>
</evidence>
<dbReference type="PANTHER" id="PTHR16296:SF3">
    <property type="entry name" value="COMPLEX I ASSEMBLY FACTOR TMEM126B, MITOCHONDRIAL"/>
    <property type="match status" value="1"/>
</dbReference>
<feature type="transmembrane region" description="Helical" evidence="7">
    <location>
        <begin position="115"/>
        <end position="136"/>
    </location>
</feature>
<evidence type="ECO:0000256" key="1">
    <source>
        <dbReference type="ARBA" id="ARBA00004225"/>
    </source>
</evidence>
<accession>A0AAW0I3C7</accession>
<proteinExistence type="predicted"/>
<dbReference type="Proteomes" id="UP001488838">
    <property type="component" value="Unassembled WGS sequence"/>
</dbReference>
<keyword evidence="3 7" id="KW-1133">Transmembrane helix</keyword>
<dbReference type="GO" id="GO:0032981">
    <property type="term" value="P:mitochondrial respiratory chain complex I assembly"/>
    <property type="evidence" value="ECO:0007669"/>
    <property type="project" value="TreeGrafter"/>
</dbReference>
<sequence>MNIPPQALRPHPPSSHVMHQDGGVEAASWGRIEGCWCGAEGRWRSAAGDAKLTRPMIAEVTGKTLGFNKHPYIFGTLFFGTTSATSGLLANIIFRNSFKVQHEALKTCSISRENCVWRSVLIGVICGVTYPTVLAFRTNGRLAVKYHTVPLPPKGRVILHWILLCHNRVKLMCVPLVFQTIFGMLHGLFHYALSEKLRAKSVPGD</sequence>
<dbReference type="AlphaFoldDB" id="A0AAW0I3C7"/>
<dbReference type="InterPro" id="IPR009801">
    <property type="entry name" value="TMEM126"/>
</dbReference>
<dbReference type="EMBL" id="JBBHLL010000233">
    <property type="protein sequence ID" value="KAK7808657.1"/>
    <property type="molecule type" value="Genomic_DNA"/>
</dbReference>
<evidence type="ECO:0000256" key="6">
    <source>
        <dbReference type="SAM" id="MobiDB-lite"/>
    </source>
</evidence>